<dbReference type="InterPro" id="IPR036047">
    <property type="entry name" value="F-box-like_dom_sf"/>
</dbReference>
<dbReference type="InterPro" id="IPR032675">
    <property type="entry name" value="LRR_dom_sf"/>
</dbReference>
<evidence type="ECO:0008006" key="3">
    <source>
        <dbReference type="Google" id="ProtNLM"/>
    </source>
</evidence>
<gene>
    <name evidence="1" type="ORF">Agabi119p4_8904</name>
</gene>
<sequence>MTFASLPSELVVRICRINAHYWQDLPSDIREPLQDTIAASQVCSRWQSIVLSAPELWRFAIDPYHPCASWRDLVLKRSEPFSIEFMDASHASQRRRPVHDIHLQMQSKMHLRLRRYDMRLQYQAENIPNYLSAWPSEPGSWPRLQRLCLNLDFKRDTDLEDDLSHPPGILPVHFPGIATPILEHLSLTSCYMPDWNGLLAIGNTLTHLEICFPPSLLCPDRCIEMLQNLPNLENLELLGTLEVFCHHPHSDNRFTLGVKQFVFSDLLYSCMSFLDRIELSPKCHSSTITCHSHAKIELVMPEEEGVTAVLLHMQRLLSRIVTDTSKLLISHSSIMIESGLLALAIPSRDNPIQPVFAEHSKLFSINFKRHSEDNTDDTHDRSFLFPALLDLIRPISNFVELTETWPATHSNDTFSDDDWDHFLEFLTQCRNLRFMQGVSRPWWDRLCKLVIPAAGEVINDATETLFPRLQMIEFDCRTRFKEKFLCRWLDVIPFDELQAFCKHRARTRVPMERIRFSDGIFQMDDFGEIGLEPELWDLWGLEETRN</sequence>
<dbReference type="EMBL" id="JABXXO010000012">
    <property type="protein sequence ID" value="KAF7762311.1"/>
    <property type="molecule type" value="Genomic_DNA"/>
</dbReference>
<proteinExistence type="predicted"/>
<dbReference type="Gene3D" id="3.80.10.10">
    <property type="entry name" value="Ribonuclease Inhibitor"/>
    <property type="match status" value="1"/>
</dbReference>
<reference evidence="1 2" key="1">
    <citation type="journal article" name="Sci. Rep.">
        <title>Telomere-to-telomere assembled and centromere annotated genomes of the two main subspecies of the button mushroom Agaricus bisporus reveal especially polymorphic chromosome ends.</title>
        <authorList>
            <person name="Sonnenberg A.S.M."/>
            <person name="Sedaghat-Telgerd N."/>
            <person name="Lavrijssen B."/>
            <person name="Ohm R.A."/>
            <person name="Hendrickx P.M."/>
            <person name="Scholtmeijer K."/>
            <person name="Baars J.J.P."/>
            <person name="van Peer A."/>
        </authorList>
    </citation>
    <scope>NUCLEOTIDE SEQUENCE [LARGE SCALE GENOMIC DNA]</scope>
    <source>
        <strain evidence="1 2">H119_p4</strain>
    </source>
</reference>
<organism evidence="1 2">
    <name type="scientific">Agaricus bisporus var. burnettii</name>
    <dbReference type="NCBI Taxonomy" id="192524"/>
    <lineage>
        <taxon>Eukaryota</taxon>
        <taxon>Fungi</taxon>
        <taxon>Dikarya</taxon>
        <taxon>Basidiomycota</taxon>
        <taxon>Agaricomycotina</taxon>
        <taxon>Agaricomycetes</taxon>
        <taxon>Agaricomycetidae</taxon>
        <taxon>Agaricales</taxon>
        <taxon>Agaricineae</taxon>
        <taxon>Agaricaceae</taxon>
        <taxon>Agaricus</taxon>
    </lineage>
</organism>
<dbReference type="Proteomes" id="UP000629468">
    <property type="component" value="Unassembled WGS sequence"/>
</dbReference>
<protein>
    <recommendedName>
        <fullName evidence="3">F-box domain-containing protein</fullName>
    </recommendedName>
</protein>
<accession>A0A8H7EXN6</accession>
<name>A0A8H7EXN6_AGABI</name>
<evidence type="ECO:0000313" key="2">
    <source>
        <dbReference type="Proteomes" id="UP000629468"/>
    </source>
</evidence>
<dbReference type="AlphaFoldDB" id="A0A8H7EXN6"/>
<comment type="caution">
    <text evidence="1">The sequence shown here is derived from an EMBL/GenBank/DDBJ whole genome shotgun (WGS) entry which is preliminary data.</text>
</comment>
<dbReference type="SUPFAM" id="SSF81383">
    <property type="entry name" value="F-box domain"/>
    <property type="match status" value="1"/>
</dbReference>
<evidence type="ECO:0000313" key="1">
    <source>
        <dbReference type="EMBL" id="KAF7762311.1"/>
    </source>
</evidence>